<evidence type="ECO:0000313" key="4">
    <source>
        <dbReference type="RefSeq" id="XP_013420712.1"/>
    </source>
</evidence>
<dbReference type="GeneID" id="106181018"/>
<dbReference type="RefSeq" id="XP_013420712.1">
    <property type="nucleotide sequence ID" value="XM_013565258.1"/>
</dbReference>
<accession>A0A1S3KDY8</accession>
<dbReference type="OrthoDB" id="10254927at2759"/>
<dbReference type="SUPFAM" id="SSF48403">
    <property type="entry name" value="Ankyrin repeat"/>
    <property type="match status" value="1"/>
</dbReference>
<dbReference type="Gene3D" id="1.25.40.20">
    <property type="entry name" value="Ankyrin repeat-containing domain"/>
    <property type="match status" value="1"/>
</dbReference>
<gene>
    <name evidence="4" type="primary">LOC106181018</name>
</gene>
<dbReference type="GO" id="GO:0000922">
    <property type="term" value="C:spindle pole"/>
    <property type="evidence" value="ECO:0007669"/>
    <property type="project" value="TreeGrafter"/>
</dbReference>
<reference evidence="4" key="1">
    <citation type="submission" date="2025-08" db="UniProtKB">
        <authorList>
            <consortium name="RefSeq"/>
        </authorList>
    </citation>
    <scope>IDENTIFICATION</scope>
    <source>
        <tissue evidence="4">Gonads</tissue>
    </source>
</reference>
<dbReference type="GO" id="GO:1902412">
    <property type="term" value="P:regulation of mitotic cytokinesis"/>
    <property type="evidence" value="ECO:0007669"/>
    <property type="project" value="InterPro"/>
</dbReference>
<feature type="region of interest" description="Disordered" evidence="2">
    <location>
        <begin position="547"/>
        <end position="605"/>
    </location>
</feature>
<protein>
    <submittedName>
        <fullName evidence="4">Inversin</fullName>
    </submittedName>
</protein>
<feature type="region of interest" description="Disordered" evidence="2">
    <location>
        <begin position="338"/>
        <end position="385"/>
    </location>
</feature>
<feature type="compositionally biased region" description="Basic and acidic residues" evidence="2">
    <location>
        <begin position="269"/>
        <end position="297"/>
    </location>
</feature>
<dbReference type="STRING" id="7574.A0A1S3KDY8"/>
<dbReference type="Pfam" id="PF12796">
    <property type="entry name" value="Ank_2"/>
    <property type="match status" value="1"/>
</dbReference>
<feature type="repeat" description="ANK" evidence="1">
    <location>
        <begin position="57"/>
        <end position="80"/>
    </location>
</feature>
<dbReference type="InterPro" id="IPR036770">
    <property type="entry name" value="Ankyrin_rpt-contain_sf"/>
</dbReference>
<dbReference type="PANTHER" id="PTHR24160">
    <property type="entry name" value="ANKYRIN REPEAT DOMAIN-CONTAINING PROTEIN 53"/>
    <property type="match status" value="1"/>
</dbReference>
<sequence length="793" mass="90248">MGENQPKSSAAPVRRRIRLNTKKQHNEDEFMAAAIGDTEWLRQSIRESRGEIHYDKNGLAPIHLASIHGRLDCIKLLVEKFKVDVNLPSTTGWRPIHLCISNQTGKRSFACLVYLLEHDADPNITNDDGVTPVHQAASEGHVQCLKLLIEIGATIDGMDCRGHTPIVLAKLWGHRKSARILAAEQWSRDKDHVAKEMNQLKKVKMLQVLQEMEEEDVHKAEQKFYGDAAFKNWLGEKGLKTTPAKPQLTQKEKQDQAKKAAAKALAQKEQSRTKSQKSDIREEAEWRQQSREHTRESLFKANSRTQTSRHMDTFPIAEVEQNGNISPKKVQIITKEDVTGSPLPPTRESTKRLKTASTDTSWGYNLHESQAPGYEIRESTQHTDTEKKEILAAEQWSRDKDHVAKEMNQLKKVKMLQVLQEMEEEDVHKAEQKFYGDAAFKNWLGEKGLKTTPAKPKLTQKEKQDQAKKAAAKALAQKEQSRTKSQKSDIREEAEWRQQSREHTRESLFKANSRTLNSRPMDTFPIAEVEQNGYISPKKVQIITKEDVTGSPLPPTRESTKRLKTASTDTSWGYNLHESQAPGYETRESTQHTDTEKKESFYNPLAWNKSTKTPVPEHVSRLRDAYPRDFYTMMPHKDAAPKELNIRQGPVVELDEKSGLKSVRMPDLPRDVIMKALAKDPLKYERPVLYRCKNIIDAQTKKKYTPDNSPSRSEAGIHLSDDLRSHLVQSGLERAVAEDLMRTFSAGRSGLSSTTDSEVERMVQTMKRMAKPSHFPNTGGEEYDINFGNLTCI</sequence>
<feature type="compositionally biased region" description="Basic and acidic residues" evidence="2">
    <location>
        <begin position="585"/>
        <end position="600"/>
    </location>
</feature>
<feature type="region of interest" description="Disordered" evidence="2">
    <location>
        <begin position="445"/>
        <end position="516"/>
    </location>
</feature>
<dbReference type="InterPro" id="IPR002110">
    <property type="entry name" value="Ankyrin_rpt"/>
</dbReference>
<feature type="compositionally biased region" description="Basic and acidic residues" evidence="2">
    <location>
        <begin position="375"/>
        <end position="385"/>
    </location>
</feature>
<dbReference type="GO" id="GO:0007080">
    <property type="term" value="P:mitotic metaphase chromosome alignment"/>
    <property type="evidence" value="ECO:0007669"/>
    <property type="project" value="TreeGrafter"/>
</dbReference>
<evidence type="ECO:0000256" key="2">
    <source>
        <dbReference type="SAM" id="MobiDB-lite"/>
    </source>
</evidence>
<feature type="compositionally biased region" description="Basic and acidic residues" evidence="2">
    <location>
        <begin position="459"/>
        <end position="468"/>
    </location>
</feature>
<dbReference type="PROSITE" id="PS50088">
    <property type="entry name" value="ANK_REPEAT"/>
    <property type="match status" value="2"/>
</dbReference>
<keyword evidence="3" id="KW-1185">Reference proteome</keyword>
<dbReference type="InterPro" id="IPR042335">
    <property type="entry name" value="ANKRD53"/>
</dbReference>
<feature type="region of interest" description="Disordered" evidence="2">
    <location>
        <begin position="261"/>
        <end position="297"/>
    </location>
</feature>
<keyword evidence="1" id="KW-0040">ANK repeat</keyword>
<feature type="repeat" description="ANK" evidence="1">
    <location>
        <begin position="128"/>
        <end position="160"/>
    </location>
</feature>
<dbReference type="Pfam" id="PF13637">
    <property type="entry name" value="Ank_4"/>
    <property type="match status" value="1"/>
</dbReference>
<dbReference type="PROSITE" id="PS50297">
    <property type="entry name" value="ANK_REP_REGION"/>
    <property type="match status" value="2"/>
</dbReference>
<dbReference type="SMART" id="SM00248">
    <property type="entry name" value="ANK"/>
    <property type="match status" value="4"/>
</dbReference>
<feature type="compositionally biased region" description="Basic and acidic residues" evidence="2">
    <location>
        <begin position="479"/>
        <end position="508"/>
    </location>
</feature>
<evidence type="ECO:0000256" key="1">
    <source>
        <dbReference type="PROSITE-ProRule" id="PRU00023"/>
    </source>
</evidence>
<dbReference type="InParanoid" id="A0A1S3KDY8"/>
<dbReference type="KEGG" id="lak:106181018"/>
<dbReference type="GO" id="GO:0031116">
    <property type="term" value="P:positive regulation of microtubule polymerization"/>
    <property type="evidence" value="ECO:0007669"/>
    <property type="project" value="TreeGrafter"/>
</dbReference>
<dbReference type="AlphaFoldDB" id="A0A1S3KDY8"/>
<dbReference type="Proteomes" id="UP000085678">
    <property type="component" value="Unplaced"/>
</dbReference>
<dbReference type="PANTHER" id="PTHR24160:SF1">
    <property type="entry name" value="ANKYRIN REPEAT DOMAIN-CONTAINING PROTEIN 53"/>
    <property type="match status" value="1"/>
</dbReference>
<organism evidence="3 4">
    <name type="scientific">Lingula anatina</name>
    <name type="common">Brachiopod</name>
    <name type="synonym">Lingula unguis</name>
    <dbReference type="NCBI Taxonomy" id="7574"/>
    <lineage>
        <taxon>Eukaryota</taxon>
        <taxon>Metazoa</taxon>
        <taxon>Spiralia</taxon>
        <taxon>Lophotrochozoa</taxon>
        <taxon>Brachiopoda</taxon>
        <taxon>Linguliformea</taxon>
        <taxon>Lingulata</taxon>
        <taxon>Lingulida</taxon>
        <taxon>Linguloidea</taxon>
        <taxon>Lingulidae</taxon>
        <taxon>Lingula</taxon>
    </lineage>
</organism>
<name>A0A1S3KDY8_LINAN</name>
<evidence type="ECO:0000313" key="3">
    <source>
        <dbReference type="Proteomes" id="UP000085678"/>
    </source>
</evidence>
<proteinExistence type="predicted"/>
<dbReference type="GO" id="GO:0060236">
    <property type="term" value="P:regulation of mitotic spindle organization"/>
    <property type="evidence" value="ECO:0007669"/>
    <property type="project" value="TreeGrafter"/>
</dbReference>